<sequence>MGLCKPLESKGDQKRDWSLLPPECVALIAERIGRLRDLARLRSVCTAWGWALGWSRKGWPVPPLTYKPEFAPLNNSGVPSILTPNVNGTGGSFCFISHLSDEERFLACRVPEITSRHRIGVSNDGCWIVTLDESLEPAVVNPVTGEEFSLPSLRSLIRFDPGLDFSVSDDKTFSTDGFRLVYFRKIVLSSVPPLGIAAVLYGVGCSYLAFARIGDRKWRPGPDPSDDIILQRDKDVLYHEKDNKFYIITIFGDVVTLDLNSHDWESFQPPKNVSILRSRHAMQLLVSGPMHVVFSTAGDLLQIWKTVHNDERKNHINCWVRNVLVGEPTSLVFVFKFDRSTSTWMRVEDLGDEAIFVGLNNSMAVSTAGKPSLQRNSIYFLEAANAPHHPYCCKCPRDRRVFCVQTNRLLLQMFGHHCKFNWPPPLWCVPSRLRLTCT</sequence>
<dbReference type="AlphaFoldDB" id="A0A835V8G7"/>
<keyword evidence="1" id="KW-1133">Transmembrane helix</keyword>
<evidence type="ECO:0000259" key="2">
    <source>
        <dbReference type="Pfam" id="PF03478"/>
    </source>
</evidence>
<feature type="transmembrane region" description="Helical" evidence="1">
    <location>
        <begin position="191"/>
        <end position="210"/>
    </location>
</feature>
<dbReference type="InterPro" id="IPR036047">
    <property type="entry name" value="F-box-like_dom_sf"/>
</dbReference>
<reference evidence="3 4" key="1">
    <citation type="journal article" date="2020" name="Nat. Food">
        <title>A phased Vanilla planifolia genome enables genetic improvement of flavour and production.</title>
        <authorList>
            <person name="Hasing T."/>
            <person name="Tang H."/>
            <person name="Brym M."/>
            <person name="Khazi F."/>
            <person name="Huang T."/>
            <person name="Chambers A.H."/>
        </authorList>
    </citation>
    <scope>NUCLEOTIDE SEQUENCE [LARGE SCALE GENOMIC DNA]</scope>
    <source>
        <tissue evidence="3">Leaf</tissue>
    </source>
</reference>
<evidence type="ECO:0000256" key="1">
    <source>
        <dbReference type="SAM" id="Phobius"/>
    </source>
</evidence>
<keyword evidence="4" id="KW-1185">Reference proteome</keyword>
<protein>
    <recommendedName>
        <fullName evidence="2">KIB1-4 beta-propeller domain-containing protein</fullName>
    </recommendedName>
</protein>
<dbReference type="Pfam" id="PF03478">
    <property type="entry name" value="Beta-prop_KIB1-4"/>
    <property type="match status" value="1"/>
</dbReference>
<proteinExistence type="predicted"/>
<accession>A0A835V8G7</accession>
<dbReference type="EMBL" id="JADCNL010000003">
    <property type="protein sequence ID" value="KAG0489337.1"/>
    <property type="molecule type" value="Genomic_DNA"/>
</dbReference>
<dbReference type="InterPro" id="IPR005174">
    <property type="entry name" value="KIB1-4_b-propeller"/>
</dbReference>
<keyword evidence="1" id="KW-0472">Membrane</keyword>
<keyword evidence="1" id="KW-0812">Transmembrane</keyword>
<dbReference type="Proteomes" id="UP000636800">
    <property type="component" value="Chromosome 3"/>
</dbReference>
<name>A0A835V8G7_VANPL</name>
<dbReference type="SUPFAM" id="SSF81383">
    <property type="entry name" value="F-box domain"/>
    <property type="match status" value="1"/>
</dbReference>
<dbReference type="PANTHER" id="PTHR44259">
    <property type="entry name" value="OS07G0183000 PROTEIN-RELATED"/>
    <property type="match status" value="1"/>
</dbReference>
<feature type="domain" description="KIB1-4 beta-propeller" evidence="2">
    <location>
        <begin position="102"/>
        <end position="387"/>
    </location>
</feature>
<organism evidence="3 4">
    <name type="scientific">Vanilla planifolia</name>
    <name type="common">Vanilla</name>
    <dbReference type="NCBI Taxonomy" id="51239"/>
    <lineage>
        <taxon>Eukaryota</taxon>
        <taxon>Viridiplantae</taxon>
        <taxon>Streptophyta</taxon>
        <taxon>Embryophyta</taxon>
        <taxon>Tracheophyta</taxon>
        <taxon>Spermatophyta</taxon>
        <taxon>Magnoliopsida</taxon>
        <taxon>Liliopsida</taxon>
        <taxon>Asparagales</taxon>
        <taxon>Orchidaceae</taxon>
        <taxon>Vanilloideae</taxon>
        <taxon>Vanilleae</taxon>
        <taxon>Vanilla</taxon>
    </lineage>
</organism>
<dbReference type="InterPro" id="IPR050942">
    <property type="entry name" value="F-box_BR-signaling"/>
</dbReference>
<gene>
    <name evidence="3" type="ORF">HPP92_008148</name>
</gene>
<evidence type="ECO:0000313" key="4">
    <source>
        <dbReference type="Proteomes" id="UP000636800"/>
    </source>
</evidence>
<evidence type="ECO:0000313" key="3">
    <source>
        <dbReference type="EMBL" id="KAG0489337.1"/>
    </source>
</evidence>
<comment type="caution">
    <text evidence="3">The sequence shown here is derived from an EMBL/GenBank/DDBJ whole genome shotgun (WGS) entry which is preliminary data.</text>
</comment>